<sequence length="125" mass="14257">MKIGFCSIDGIKINEHFGKAEKIFVYDVNLHSAVFLEERKVEKADPNNEHLDSIDGKIEKIKDCKIIYFTQIGGPAAAKVIKNNIFPVNVRDGFPIEEAIGMLQKSFENPPLWIKKILREENEVK</sequence>
<dbReference type="PANTHER" id="PTHR33937">
    <property type="entry name" value="IRON-MOLYBDENUM PROTEIN-RELATED-RELATED"/>
    <property type="match status" value="1"/>
</dbReference>
<reference evidence="2 3" key="2">
    <citation type="journal article" date="2011" name="Stand. Genomic Sci.">
        <title>Complete genome sequence of Calditerrivibrio nitroreducens type strain (Yu37-1).</title>
        <authorList>
            <person name="Pitluck S."/>
            <person name="Sikorski J."/>
            <person name="Zeytun A."/>
            <person name="Lapidus A."/>
            <person name="Nolan M."/>
            <person name="Lucas S."/>
            <person name="Hammon N."/>
            <person name="Deshpande S."/>
            <person name="Cheng J.F."/>
            <person name="Tapia R."/>
            <person name="Han C."/>
            <person name="Goodwin L."/>
            <person name="Liolios K."/>
            <person name="Pagani I."/>
            <person name="Ivanova N."/>
            <person name="Mavromatis K."/>
            <person name="Pati A."/>
            <person name="Chen A."/>
            <person name="Palaniappan K."/>
            <person name="Hauser L."/>
            <person name="Chang Y.J."/>
            <person name="Jeffries C.D."/>
            <person name="Detter J.C."/>
            <person name="Brambilla E."/>
            <person name="Djao O.D."/>
            <person name="Rohde M."/>
            <person name="Spring S."/>
            <person name="Goker M."/>
            <person name="Woyke T."/>
            <person name="Bristow J."/>
            <person name="Eisen J.A."/>
            <person name="Markowitz V."/>
            <person name="Hugenholtz P."/>
            <person name="Kyrpides N.C."/>
            <person name="Klenk H.P."/>
            <person name="Land M."/>
        </authorList>
    </citation>
    <scope>NUCLEOTIDE SEQUENCE [LARGE SCALE GENOMIC DNA]</scope>
    <source>
        <strain evidence="3">DSM 19672 / NBRC 101217 / Yu37-1</strain>
    </source>
</reference>
<evidence type="ECO:0000313" key="3">
    <source>
        <dbReference type="Proteomes" id="UP000007039"/>
    </source>
</evidence>
<keyword evidence="3" id="KW-1185">Reference proteome</keyword>
<reference key="1">
    <citation type="submission" date="2010-11" db="EMBL/GenBank/DDBJ databases">
        <title>The complete genome of chromosome of Calditerrivibrio nitroreducens DSM 19672.</title>
        <authorList>
            <consortium name="US DOE Joint Genome Institute (JGI-PGF)"/>
            <person name="Lucas S."/>
            <person name="Copeland A."/>
            <person name="Lapidus A."/>
            <person name="Bruce D."/>
            <person name="Goodwin L."/>
            <person name="Pitluck S."/>
            <person name="Kyrpides N."/>
            <person name="Mavromatis K."/>
            <person name="Ivanova N."/>
            <person name="Mikhailova N."/>
            <person name="Zeytun A."/>
            <person name="Brettin T."/>
            <person name="Detter J.C."/>
            <person name="Tapia R."/>
            <person name="Han C."/>
            <person name="Land M."/>
            <person name="Hauser L."/>
            <person name="Markowitz V."/>
            <person name="Cheng J.-F."/>
            <person name="Hugenholtz P."/>
            <person name="Woyke T."/>
            <person name="Wu D."/>
            <person name="Spring S."/>
            <person name="Schroeder M."/>
            <person name="Brambilla E."/>
            <person name="Klenk H.-P."/>
            <person name="Eisen J.A."/>
        </authorList>
    </citation>
    <scope>NUCLEOTIDE SEQUENCE [LARGE SCALE GENOMIC DNA]</scope>
    <source>
        <strain>DSM 19672</strain>
    </source>
</reference>
<evidence type="ECO:0000259" key="1">
    <source>
        <dbReference type="Pfam" id="PF02579"/>
    </source>
</evidence>
<protein>
    <submittedName>
        <fullName evidence="2">Dinitrogenase iron-molybdenum cofactor biosynthesis protein</fullName>
    </submittedName>
</protein>
<dbReference type="HOGENOM" id="CLU_104194_3_0_0"/>
<organism evidence="2 3">
    <name type="scientific">Calditerrivibrio nitroreducens (strain DSM 19672 / NBRC 101217 / Yu37-1)</name>
    <dbReference type="NCBI Taxonomy" id="768670"/>
    <lineage>
        <taxon>Bacteria</taxon>
        <taxon>Pseudomonadati</taxon>
        <taxon>Deferribacterota</taxon>
        <taxon>Deferribacteres</taxon>
        <taxon>Deferribacterales</taxon>
        <taxon>Calditerrivibrionaceae</taxon>
    </lineage>
</organism>
<dbReference type="InterPro" id="IPR036105">
    <property type="entry name" value="DiNase_FeMo-co_biosyn_sf"/>
</dbReference>
<dbReference type="OrthoDB" id="9797941at2"/>
<dbReference type="Proteomes" id="UP000007039">
    <property type="component" value="Chromosome"/>
</dbReference>
<dbReference type="STRING" id="768670.Calni_0680"/>
<gene>
    <name evidence="2" type="ordered locus">Calni_0680</name>
</gene>
<feature type="domain" description="Dinitrogenase iron-molybdenum cofactor biosynthesis" evidence="1">
    <location>
        <begin position="10"/>
        <end position="104"/>
    </location>
</feature>
<name>E4TG41_CALNY</name>
<dbReference type="Pfam" id="PF02579">
    <property type="entry name" value="Nitro_FeMo-Co"/>
    <property type="match status" value="1"/>
</dbReference>
<proteinExistence type="predicted"/>
<dbReference type="KEGG" id="cni:Calni_0680"/>
<dbReference type="EMBL" id="CP002347">
    <property type="protein sequence ID" value="ADR18591.1"/>
    <property type="molecule type" value="Genomic_DNA"/>
</dbReference>
<dbReference type="RefSeq" id="WP_013450804.1">
    <property type="nucleotide sequence ID" value="NC_014758.1"/>
</dbReference>
<dbReference type="InterPro" id="IPR003731">
    <property type="entry name" value="Di-Nase_FeMo-co_biosynth"/>
</dbReference>
<dbReference type="PANTHER" id="PTHR33937:SF1">
    <property type="entry name" value="IRON-MOLIBDENUM COFACTOR PROCESSING PROTEIN"/>
    <property type="match status" value="1"/>
</dbReference>
<dbReference type="SUPFAM" id="SSF53146">
    <property type="entry name" value="Nitrogenase accessory factor-like"/>
    <property type="match status" value="1"/>
</dbReference>
<dbReference type="eggNOG" id="COG1433">
    <property type="taxonomic scope" value="Bacteria"/>
</dbReference>
<dbReference type="InterPro" id="IPR051840">
    <property type="entry name" value="NifX/NifY_domain"/>
</dbReference>
<dbReference type="Gene3D" id="3.30.420.130">
    <property type="entry name" value="Dinitrogenase iron-molybdenum cofactor biosynthesis domain"/>
    <property type="match status" value="1"/>
</dbReference>
<evidence type="ECO:0000313" key="2">
    <source>
        <dbReference type="EMBL" id="ADR18591.1"/>
    </source>
</evidence>
<dbReference type="AlphaFoldDB" id="E4TG41"/>
<accession>E4TG41</accession>